<evidence type="ECO:0000256" key="4">
    <source>
        <dbReference type="ARBA" id="ARBA00023136"/>
    </source>
</evidence>
<gene>
    <name evidence="6" type="ORF">SAMN05421540_101282</name>
</gene>
<comment type="subcellular location">
    <subcellularLocation>
        <location evidence="1">Membrane</location>
        <topology evidence="1">Multi-pass membrane protein</topology>
    </subcellularLocation>
</comment>
<dbReference type="STRING" id="908615.SAMN05421540_101282"/>
<dbReference type="AlphaFoldDB" id="A0A1H3VU76"/>
<dbReference type="InterPro" id="IPR003825">
    <property type="entry name" value="Colicin-V_CvpA"/>
</dbReference>
<feature type="transmembrane region" description="Helical" evidence="5">
    <location>
        <begin position="65"/>
        <end position="90"/>
    </location>
</feature>
<keyword evidence="2 5" id="KW-0812">Transmembrane</keyword>
<evidence type="ECO:0000256" key="3">
    <source>
        <dbReference type="ARBA" id="ARBA00022989"/>
    </source>
</evidence>
<evidence type="ECO:0000256" key="5">
    <source>
        <dbReference type="SAM" id="Phobius"/>
    </source>
</evidence>
<keyword evidence="7" id="KW-1185">Reference proteome</keyword>
<reference evidence="6 7" key="1">
    <citation type="submission" date="2016-10" db="EMBL/GenBank/DDBJ databases">
        <authorList>
            <person name="de Groot N.N."/>
        </authorList>
    </citation>
    <scope>NUCLEOTIDE SEQUENCE [LARGE SCALE GENOMIC DNA]</scope>
    <source>
        <strain evidence="6 7">DSM 23581</strain>
    </source>
</reference>
<feature type="transmembrane region" description="Helical" evidence="5">
    <location>
        <begin position="102"/>
        <end position="123"/>
    </location>
</feature>
<keyword evidence="3 5" id="KW-1133">Transmembrane helix</keyword>
<proteinExistence type="predicted"/>
<organism evidence="6 7">
    <name type="scientific">Psychroflexus halocasei</name>
    <dbReference type="NCBI Taxonomy" id="908615"/>
    <lineage>
        <taxon>Bacteria</taxon>
        <taxon>Pseudomonadati</taxon>
        <taxon>Bacteroidota</taxon>
        <taxon>Flavobacteriia</taxon>
        <taxon>Flavobacteriales</taxon>
        <taxon>Flavobacteriaceae</taxon>
        <taxon>Psychroflexus</taxon>
    </lineage>
</organism>
<feature type="transmembrane region" description="Helical" evidence="5">
    <location>
        <begin position="24"/>
        <end position="45"/>
    </location>
</feature>
<name>A0A1H3VU76_9FLAO</name>
<protein>
    <submittedName>
        <fullName evidence="6">Membrane protein required for colicin V production</fullName>
    </submittedName>
</protein>
<evidence type="ECO:0000256" key="2">
    <source>
        <dbReference type="ARBA" id="ARBA00022692"/>
    </source>
</evidence>
<dbReference type="EMBL" id="FNQF01000001">
    <property type="protein sequence ID" value="SDZ78326.1"/>
    <property type="molecule type" value="Genomic_DNA"/>
</dbReference>
<evidence type="ECO:0000313" key="7">
    <source>
        <dbReference type="Proteomes" id="UP000198820"/>
    </source>
</evidence>
<accession>A0A1H3VU76</accession>
<dbReference type="PANTHER" id="PTHR37306:SF1">
    <property type="entry name" value="COLICIN V PRODUCTION PROTEIN"/>
    <property type="match status" value="1"/>
</dbReference>
<dbReference type="PANTHER" id="PTHR37306">
    <property type="entry name" value="COLICIN V PRODUCTION PROTEIN"/>
    <property type="match status" value="1"/>
</dbReference>
<evidence type="ECO:0000256" key="1">
    <source>
        <dbReference type="ARBA" id="ARBA00004141"/>
    </source>
</evidence>
<sequence length="169" mass="19670">MNIFDIVVGVIAILFLFKGLKRGFFIELAGFVALFLGLWISYSYYEFISVQYISQYLDWSEESLQIFSFFILFVIVVTLVHLLAKLITGFLKIIALGLVNRLFGGLFGLMKLLLLLIVFYLSLDYIDTFYSLKSEDWLEDSLVFQNTFGLYQNYFPALAELFEEHTRNI</sequence>
<dbReference type="Proteomes" id="UP000198820">
    <property type="component" value="Unassembled WGS sequence"/>
</dbReference>
<evidence type="ECO:0000313" key="6">
    <source>
        <dbReference type="EMBL" id="SDZ78326.1"/>
    </source>
</evidence>
<dbReference type="GO" id="GO:0016020">
    <property type="term" value="C:membrane"/>
    <property type="evidence" value="ECO:0007669"/>
    <property type="project" value="UniProtKB-SubCell"/>
</dbReference>
<dbReference type="Pfam" id="PF02674">
    <property type="entry name" value="Colicin_V"/>
    <property type="match status" value="1"/>
</dbReference>
<dbReference type="RefSeq" id="WP_093238379.1">
    <property type="nucleotide sequence ID" value="NZ_FNQF01000001.1"/>
</dbReference>
<dbReference type="GO" id="GO:0009403">
    <property type="term" value="P:toxin biosynthetic process"/>
    <property type="evidence" value="ECO:0007669"/>
    <property type="project" value="InterPro"/>
</dbReference>
<keyword evidence="4 5" id="KW-0472">Membrane</keyword>